<dbReference type="Proteomes" id="UP000325081">
    <property type="component" value="Unassembled WGS sequence"/>
</dbReference>
<reference evidence="3" key="1">
    <citation type="journal article" date="2019" name="Curr. Biol.">
        <title>Genome Sequence of Striga asiatica Provides Insight into the Evolution of Plant Parasitism.</title>
        <authorList>
            <person name="Yoshida S."/>
            <person name="Kim S."/>
            <person name="Wafula E.K."/>
            <person name="Tanskanen J."/>
            <person name="Kim Y.M."/>
            <person name="Honaas L."/>
            <person name="Yang Z."/>
            <person name="Spallek T."/>
            <person name="Conn C.E."/>
            <person name="Ichihashi Y."/>
            <person name="Cheong K."/>
            <person name="Cui S."/>
            <person name="Der J.P."/>
            <person name="Gundlach H."/>
            <person name="Jiao Y."/>
            <person name="Hori C."/>
            <person name="Ishida J.K."/>
            <person name="Kasahara H."/>
            <person name="Kiba T."/>
            <person name="Kim M.S."/>
            <person name="Koo N."/>
            <person name="Laohavisit A."/>
            <person name="Lee Y.H."/>
            <person name="Lumba S."/>
            <person name="McCourt P."/>
            <person name="Mortimer J.C."/>
            <person name="Mutuku J.M."/>
            <person name="Nomura T."/>
            <person name="Sasaki-Sekimoto Y."/>
            <person name="Seto Y."/>
            <person name="Wang Y."/>
            <person name="Wakatake T."/>
            <person name="Sakakibara H."/>
            <person name="Demura T."/>
            <person name="Yamaguchi S."/>
            <person name="Yoneyama K."/>
            <person name="Manabe R.I."/>
            <person name="Nelson D.C."/>
            <person name="Schulman A.H."/>
            <person name="Timko M.P."/>
            <person name="dePamphilis C.W."/>
            <person name="Choi D."/>
            <person name="Shirasu K."/>
        </authorList>
    </citation>
    <scope>NUCLEOTIDE SEQUENCE [LARGE SCALE GENOMIC DNA]</scope>
    <source>
        <strain evidence="3">cv. UVA1</strain>
    </source>
</reference>
<protein>
    <submittedName>
        <fullName evidence="2">Threonine--tRNA ligase</fullName>
    </submittedName>
</protein>
<feature type="region of interest" description="Disordered" evidence="1">
    <location>
        <begin position="55"/>
        <end position="138"/>
    </location>
</feature>
<accession>A0A5A7PUF2</accession>
<keyword evidence="2" id="KW-0436">Ligase</keyword>
<evidence type="ECO:0000313" key="3">
    <source>
        <dbReference type="Proteomes" id="UP000325081"/>
    </source>
</evidence>
<dbReference type="EMBL" id="BKCP01005117">
    <property type="protein sequence ID" value="GER36276.1"/>
    <property type="molecule type" value="Genomic_DNA"/>
</dbReference>
<sequence length="138" mass="15210">MVEEEFSHEYVTPSAVAQEFSLDLYSGRALIGDGADLVFEVVGGGDELEGAQRILDRDAGVRTEGSPSRRPCGGDGGEHHGRSRPAMRRRLRHHHCEKPHIPSSPRHGQIPAFLPLFSSGKKIPSNRSLPIQIREPKK</sequence>
<feature type="compositionally biased region" description="Basic residues" evidence="1">
    <location>
        <begin position="81"/>
        <end position="97"/>
    </location>
</feature>
<keyword evidence="3" id="KW-1185">Reference proteome</keyword>
<organism evidence="2 3">
    <name type="scientific">Striga asiatica</name>
    <name type="common">Asiatic witchweed</name>
    <name type="synonym">Buchnera asiatica</name>
    <dbReference type="NCBI Taxonomy" id="4170"/>
    <lineage>
        <taxon>Eukaryota</taxon>
        <taxon>Viridiplantae</taxon>
        <taxon>Streptophyta</taxon>
        <taxon>Embryophyta</taxon>
        <taxon>Tracheophyta</taxon>
        <taxon>Spermatophyta</taxon>
        <taxon>Magnoliopsida</taxon>
        <taxon>eudicotyledons</taxon>
        <taxon>Gunneridae</taxon>
        <taxon>Pentapetalae</taxon>
        <taxon>asterids</taxon>
        <taxon>lamiids</taxon>
        <taxon>Lamiales</taxon>
        <taxon>Orobanchaceae</taxon>
        <taxon>Buchnereae</taxon>
        <taxon>Striga</taxon>
    </lineage>
</organism>
<gene>
    <name evidence="2" type="ORF">STAS_12607</name>
</gene>
<dbReference type="AlphaFoldDB" id="A0A5A7PUF2"/>
<evidence type="ECO:0000256" key="1">
    <source>
        <dbReference type="SAM" id="MobiDB-lite"/>
    </source>
</evidence>
<dbReference type="GO" id="GO:0016874">
    <property type="term" value="F:ligase activity"/>
    <property type="evidence" value="ECO:0007669"/>
    <property type="project" value="UniProtKB-KW"/>
</dbReference>
<comment type="caution">
    <text evidence="2">The sequence shown here is derived from an EMBL/GenBank/DDBJ whole genome shotgun (WGS) entry which is preliminary data.</text>
</comment>
<name>A0A5A7PUF2_STRAF</name>
<proteinExistence type="predicted"/>
<evidence type="ECO:0000313" key="2">
    <source>
        <dbReference type="EMBL" id="GER36276.1"/>
    </source>
</evidence>